<gene>
    <name evidence="12" type="primary">BBOX1</name>
    <name evidence="12" type="ORF">BLAG_LOCUS11285</name>
</gene>
<dbReference type="Pfam" id="PF06155">
    <property type="entry name" value="GBBH-like_N"/>
    <property type="match status" value="1"/>
</dbReference>
<comment type="cofactor">
    <cofactor evidence="2">
        <name>L-ascorbate</name>
        <dbReference type="ChEBI" id="CHEBI:38290"/>
    </cofactor>
</comment>
<dbReference type="UniPathway" id="UPA00118"/>
<dbReference type="Gene3D" id="3.60.130.10">
    <property type="entry name" value="Clavaminate synthase-like"/>
    <property type="match status" value="1"/>
</dbReference>
<dbReference type="GO" id="GO:0008336">
    <property type="term" value="F:gamma-butyrobetaine dioxygenase activity"/>
    <property type="evidence" value="ECO:0007669"/>
    <property type="project" value="TreeGrafter"/>
</dbReference>
<dbReference type="CDD" id="cd00250">
    <property type="entry name" value="CAS_like"/>
    <property type="match status" value="1"/>
</dbReference>
<dbReference type="AlphaFoldDB" id="A0A8J9ZA10"/>
<dbReference type="InterPro" id="IPR010376">
    <property type="entry name" value="GBBH-like_N"/>
</dbReference>
<reference evidence="12" key="1">
    <citation type="submission" date="2022-01" db="EMBL/GenBank/DDBJ databases">
        <authorList>
            <person name="Braso-Vives M."/>
        </authorList>
    </citation>
    <scope>NUCLEOTIDE SEQUENCE</scope>
</reference>
<dbReference type="GO" id="GO:0046872">
    <property type="term" value="F:metal ion binding"/>
    <property type="evidence" value="ECO:0007669"/>
    <property type="project" value="UniProtKB-KW"/>
</dbReference>
<dbReference type="InterPro" id="IPR003819">
    <property type="entry name" value="TauD/TfdA-like"/>
</dbReference>
<feature type="domain" description="Gamma-butyrobetaine hydroxylase-like N-terminal" evidence="11">
    <location>
        <begin position="95"/>
        <end position="178"/>
    </location>
</feature>
<organism evidence="12 13">
    <name type="scientific">Branchiostoma lanceolatum</name>
    <name type="common">Common lancelet</name>
    <name type="synonym">Amphioxus lanceolatum</name>
    <dbReference type="NCBI Taxonomy" id="7740"/>
    <lineage>
        <taxon>Eukaryota</taxon>
        <taxon>Metazoa</taxon>
        <taxon>Chordata</taxon>
        <taxon>Cephalochordata</taxon>
        <taxon>Leptocardii</taxon>
        <taxon>Amphioxiformes</taxon>
        <taxon>Branchiostomatidae</taxon>
        <taxon>Branchiostoma</taxon>
    </lineage>
</organism>
<evidence type="ECO:0000256" key="2">
    <source>
        <dbReference type="ARBA" id="ARBA00001961"/>
    </source>
</evidence>
<comment type="cofactor">
    <cofactor evidence="1">
        <name>Fe(2+)</name>
        <dbReference type="ChEBI" id="CHEBI:29033"/>
    </cofactor>
</comment>
<dbReference type="OrthoDB" id="406634at2759"/>
<proteinExistence type="inferred from homology"/>
<evidence type="ECO:0000256" key="6">
    <source>
        <dbReference type="ARBA" id="ARBA00022873"/>
    </source>
</evidence>
<keyword evidence="9" id="KW-0408">Iron</keyword>
<dbReference type="FunFam" id="3.60.130.10:FF:000001">
    <property type="entry name" value="Trimethyllysine dioxygenase, mitochondrial"/>
    <property type="match status" value="1"/>
</dbReference>
<evidence type="ECO:0000313" key="13">
    <source>
        <dbReference type="Proteomes" id="UP000838412"/>
    </source>
</evidence>
<dbReference type="GO" id="GO:0045329">
    <property type="term" value="P:carnitine biosynthetic process"/>
    <property type="evidence" value="ECO:0007669"/>
    <property type="project" value="UniProtKB-UniPathway"/>
</dbReference>
<evidence type="ECO:0000259" key="11">
    <source>
        <dbReference type="Pfam" id="PF06155"/>
    </source>
</evidence>
<dbReference type="InterPro" id="IPR042098">
    <property type="entry name" value="TauD-like_sf"/>
</dbReference>
<dbReference type="InterPro" id="IPR038492">
    <property type="entry name" value="GBBH-like_N_sf"/>
</dbReference>
<comment type="similarity">
    <text evidence="4">Belongs to the gamma-BBH/TMLD family.</text>
</comment>
<dbReference type="FunFam" id="3.30.2020.30:FF:000002">
    <property type="entry name" value="Putative gamma-butyrobetaine dioxygenase"/>
    <property type="match status" value="1"/>
</dbReference>
<dbReference type="Gene3D" id="3.30.2020.30">
    <property type="match status" value="1"/>
</dbReference>
<dbReference type="PANTHER" id="PTHR10696">
    <property type="entry name" value="GAMMA-BUTYROBETAINE HYDROXYLASE-RELATED"/>
    <property type="match status" value="1"/>
</dbReference>
<evidence type="ECO:0000256" key="1">
    <source>
        <dbReference type="ARBA" id="ARBA00001954"/>
    </source>
</evidence>
<dbReference type="Proteomes" id="UP000838412">
    <property type="component" value="Chromosome 18"/>
</dbReference>
<keyword evidence="8" id="KW-0560">Oxidoreductase</keyword>
<dbReference type="Pfam" id="PF02668">
    <property type="entry name" value="TauD"/>
    <property type="match status" value="1"/>
</dbReference>
<keyword evidence="5" id="KW-0479">Metal-binding</keyword>
<evidence type="ECO:0000256" key="8">
    <source>
        <dbReference type="ARBA" id="ARBA00023002"/>
    </source>
</evidence>
<dbReference type="EMBL" id="OV696703">
    <property type="protein sequence ID" value="CAH1250626.1"/>
    <property type="molecule type" value="Genomic_DNA"/>
</dbReference>
<evidence type="ECO:0000256" key="3">
    <source>
        <dbReference type="ARBA" id="ARBA00005022"/>
    </source>
</evidence>
<name>A0A8J9ZA10_BRALA</name>
<dbReference type="GO" id="GO:0005739">
    <property type="term" value="C:mitochondrion"/>
    <property type="evidence" value="ECO:0007669"/>
    <property type="project" value="TreeGrafter"/>
</dbReference>
<evidence type="ECO:0000256" key="5">
    <source>
        <dbReference type="ARBA" id="ARBA00022723"/>
    </source>
</evidence>
<protein>
    <submittedName>
        <fullName evidence="12">BBOX1 protein</fullName>
    </submittedName>
</protein>
<evidence type="ECO:0000256" key="4">
    <source>
        <dbReference type="ARBA" id="ARBA00008654"/>
    </source>
</evidence>
<evidence type="ECO:0000313" key="12">
    <source>
        <dbReference type="EMBL" id="CAH1250626.1"/>
    </source>
</evidence>
<dbReference type="InterPro" id="IPR050411">
    <property type="entry name" value="AlphaKG_dependent_hydroxylases"/>
</dbReference>
<keyword evidence="7" id="KW-0223">Dioxygenase</keyword>
<evidence type="ECO:0000259" key="10">
    <source>
        <dbReference type="Pfam" id="PF02668"/>
    </source>
</evidence>
<keyword evidence="6" id="KW-0124">Carnitine biosynthesis</keyword>
<dbReference type="SUPFAM" id="SSF51197">
    <property type="entry name" value="Clavaminate synthase-like"/>
    <property type="match status" value="1"/>
</dbReference>
<accession>A0A8J9ZA10</accession>
<feature type="domain" description="TauD/TfdA-like" evidence="10">
    <location>
        <begin position="205"/>
        <end position="454"/>
    </location>
</feature>
<comment type="pathway">
    <text evidence="3">Amine and polyamine biosynthesis; carnitine biosynthesis.</text>
</comment>
<keyword evidence="13" id="KW-1185">Reference proteome</keyword>
<evidence type="ECO:0000256" key="7">
    <source>
        <dbReference type="ARBA" id="ARBA00022964"/>
    </source>
</evidence>
<sequence>MAIPLALWRPFQRSLASQSPFRISVLSGQRLKVGSNGPKSSITCRGKHTPPLQQASHLLCRVGFPPQLVQARRSFSVLRRSSRLEEGPIMEKVCLNEAARVVEVEWADGGVSMFPYVWLRDNCQCQQCFNPDSRARLFLMADLDVNLSPVTADVYAAGTMLTVDWPDGHHSQYDWSWLKGRCFSTQALEKRGRDWQRKTKLWGSELAHDLPKADFPTLLTDDRALYDFLFRLDSVGLVLVQNVPCEIGQLERLANRVAFLRHTNYGKEFVVKSKPNPSNVAYTSAKLGLHTDLPQYNYAPGVQMLHCIEQCKGEGGDNHLVDGFNVAYQLKEENPEAFRLLTTLKVNFQDEGIDYHRFYLRERRPIISLDDKGNVENINYNDQVRDSILDLPTDQVQALYGALKAYNTIMYLPRNCVRHKMAAGEMIAFNNTRTLHGRLAYSQTGGTRHLQGGYLDWDEIYSRMRVLKTDLGIQD</sequence>
<dbReference type="PANTHER" id="PTHR10696:SF33">
    <property type="entry name" value="GAMMA-BUTYROBETAINE DIOXYGENASE"/>
    <property type="match status" value="1"/>
</dbReference>
<evidence type="ECO:0000256" key="9">
    <source>
        <dbReference type="ARBA" id="ARBA00023004"/>
    </source>
</evidence>